<dbReference type="InterPro" id="IPR001119">
    <property type="entry name" value="SLH_dom"/>
</dbReference>
<gene>
    <name evidence="3" type="ORF">QNI29_20510</name>
</gene>
<evidence type="ECO:0000256" key="1">
    <source>
        <dbReference type="ARBA" id="ARBA00022729"/>
    </source>
</evidence>
<dbReference type="Pfam" id="PF00395">
    <property type="entry name" value="SLH"/>
    <property type="match status" value="1"/>
</dbReference>
<evidence type="ECO:0000259" key="2">
    <source>
        <dbReference type="PROSITE" id="PS51272"/>
    </source>
</evidence>
<feature type="domain" description="SLH" evidence="2">
    <location>
        <begin position="12"/>
        <end position="75"/>
    </location>
</feature>
<proteinExistence type="predicted"/>
<accession>A0ABY8V5J1</accession>
<keyword evidence="4" id="KW-1185">Reference proteome</keyword>
<dbReference type="PROSITE" id="PS51272">
    <property type="entry name" value="SLH"/>
    <property type="match status" value="1"/>
</dbReference>
<sequence length="137" mass="15586">MLEDDKEKQEDKESLFKDFNKDDFGYEEVQDLVNQDIIHGYVDGTFKPNKPVTVRQAEILLSNMTRENVQANGNGALKFSVIAEMMIESLGLGEVGSFDENVETLQGAGIFTEVEYKEQDPVSRVKFSIYLHRAMNE</sequence>
<reference evidence="3 4" key="1">
    <citation type="submission" date="2023-05" db="EMBL/GenBank/DDBJ databases">
        <title>Comparative genomics reveals the evidence of polycyclic aromatic hydrocarbons degradation in moderately halophilic genus Pontibacillus.</title>
        <authorList>
            <person name="Yang H."/>
            <person name="Qian Z."/>
        </authorList>
    </citation>
    <scope>NUCLEOTIDE SEQUENCE [LARGE SCALE GENOMIC DNA]</scope>
    <source>
        <strain evidence="4">HN14</strain>
    </source>
</reference>
<dbReference type="EMBL" id="CP126446">
    <property type="protein sequence ID" value="WIG00277.1"/>
    <property type="molecule type" value="Genomic_DNA"/>
</dbReference>
<evidence type="ECO:0000313" key="4">
    <source>
        <dbReference type="Proteomes" id="UP001236652"/>
    </source>
</evidence>
<protein>
    <submittedName>
        <fullName evidence="3">S-layer homology domain-containing protein</fullName>
    </submittedName>
</protein>
<keyword evidence="1" id="KW-0732">Signal</keyword>
<evidence type="ECO:0000313" key="3">
    <source>
        <dbReference type="EMBL" id="WIG00277.1"/>
    </source>
</evidence>
<dbReference type="Proteomes" id="UP001236652">
    <property type="component" value="Chromosome"/>
</dbReference>
<name>A0ABY8V5J1_9BACI</name>
<organism evidence="3 4">
    <name type="scientific">Pontibacillus chungwhensis</name>
    <dbReference type="NCBI Taxonomy" id="265426"/>
    <lineage>
        <taxon>Bacteria</taxon>
        <taxon>Bacillati</taxon>
        <taxon>Bacillota</taxon>
        <taxon>Bacilli</taxon>
        <taxon>Bacillales</taxon>
        <taxon>Bacillaceae</taxon>
        <taxon>Pontibacillus</taxon>
    </lineage>
</organism>